<dbReference type="RefSeq" id="WP_307121598.1">
    <property type="nucleotide sequence ID" value="NZ_JAUSTM010000007.1"/>
</dbReference>
<evidence type="ECO:0000256" key="1">
    <source>
        <dbReference type="SAM" id="Coils"/>
    </source>
</evidence>
<dbReference type="EMBL" id="JAUSTM010000007">
    <property type="protein sequence ID" value="MDQ0222398.1"/>
    <property type="molecule type" value="Genomic_DNA"/>
</dbReference>
<sequence length="98" mass="11326">MESLDRIKEMGERYDVSITQLEELRARLALLKANKTNYNTLLDYYSQDWAGDYEASNLPDFPREANHAILSQDAIFDLVSDYQSLAIEMIEVALSYLK</sequence>
<evidence type="ECO:0000313" key="3">
    <source>
        <dbReference type="Proteomes" id="UP001223079"/>
    </source>
</evidence>
<evidence type="ECO:0000313" key="2">
    <source>
        <dbReference type="EMBL" id="MDQ0222398.1"/>
    </source>
</evidence>
<comment type="caution">
    <text evidence="2">The sequence shown here is derived from an EMBL/GenBank/DDBJ whole genome shotgun (WGS) entry which is preliminary data.</text>
</comment>
<feature type="coiled-coil region" evidence="1">
    <location>
        <begin position="14"/>
        <end position="41"/>
    </location>
</feature>
<evidence type="ECO:0008006" key="4">
    <source>
        <dbReference type="Google" id="ProtNLM"/>
    </source>
</evidence>
<keyword evidence="1" id="KW-0175">Coiled coil</keyword>
<dbReference type="Pfam" id="PF14131">
    <property type="entry name" value="DUF4298"/>
    <property type="match status" value="1"/>
</dbReference>
<reference evidence="2 3" key="1">
    <citation type="submission" date="2023-07" db="EMBL/GenBank/DDBJ databases">
        <title>Genomic Encyclopedia of Type Strains, Phase IV (KMG-IV): sequencing the most valuable type-strain genomes for metagenomic binning, comparative biology and taxonomic classification.</title>
        <authorList>
            <person name="Goeker M."/>
        </authorList>
    </citation>
    <scope>NUCLEOTIDE SEQUENCE [LARGE SCALE GENOMIC DNA]</scope>
    <source>
        <strain evidence="2 3">DSM 105143</strain>
    </source>
</reference>
<keyword evidence="3" id="KW-1185">Reference proteome</keyword>
<dbReference type="InterPro" id="IPR025384">
    <property type="entry name" value="DUF4298"/>
</dbReference>
<name>A0ABT9YQX3_9STRE</name>
<protein>
    <recommendedName>
        <fullName evidence="4">DUF4298 domain-containing protein</fullName>
    </recommendedName>
</protein>
<dbReference type="Proteomes" id="UP001223079">
    <property type="component" value="Unassembled WGS sequence"/>
</dbReference>
<organism evidence="2 3">
    <name type="scientific">Streptococcus moroccensis</name>
    <dbReference type="NCBI Taxonomy" id="1451356"/>
    <lineage>
        <taxon>Bacteria</taxon>
        <taxon>Bacillati</taxon>
        <taxon>Bacillota</taxon>
        <taxon>Bacilli</taxon>
        <taxon>Lactobacillales</taxon>
        <taxon>Streptococcaceae</taxon>
        <taxon>Streptococcus</taxon>
    </lineage>
</organism>
<proteinExistence type="predicted"/>
<accession>A0ABT9YQX3</accession>
<gene>
    <name evidence="2" type="ORF">J2S23_000950</name>
</gene>